<reference evidence="4" key="2">
    <citation type="submission" date="2022-03" db="EMBL/GenBank/DDBJ databases">
        <title>Draft title - Genomic analysis of global carrot germplasm unveils the trajectory of domestication and the origin of high carotenoid orange carrot.</title>
        <authorList>
            <person name="Iorizzo M."/>
            <person name="Ellison S."/>
            <person name="Senalik D."/>
            <person name="Macko-Podgorni A."/>
            <person name="Grzebelus D."/>
            <person name="Bostan H."/>
            <person name="Rolling W."/>
            <person name="Curaba J."/>
            <person name="Simon P."/>
        </authorList>
    </citation>
    <scope>NUCLEOTIDE SEQUENCE</scope>
    <source>
        <tissue evidence="4">Leaf</tissue>
    </source>
</reference>
<dbReference type="Gramene" id="KZM99939">
    <property type="protein sequence ID" value="KZM99939"/>
    <property type="gene ID" value="DCAR_008694"/>
</dbReference>
<dbReference type="Proteomes" id="UP000077755">
    <property type="component" value="Chromosome 3"/>
</dbReference>
<feature type="compositionally biased region" description="Basic and acidic residues" evidence="3">
    <location>
        <begin position="274"/>
        <end position="284"/>
    </location>
</feature>
<name>A0A165ZEM6_DAUCS</name>
<organism evidence="4 5">
    <name type="scientific">Daucus carota subsp. sativus</name>
    <name type="common">Carrot</name>
    <dbReference type="NCBI Taxonomy" id="79200"/>
    <lineage>
        <taxon>Eukaryota</taxon>
        <taxon>Viridiplantae</taxon>
        <taxon>Streptophyta</taxon>
        <taxon>Embryophyta</taxon>
        <taxon>Tracheophyta</taxon>
        <taxon>Spermatophyta</taxon>
        <taxon>Magnoliopsida</taxon>
        <taxon>eudicotyledons</taxon>
        <taxon>Gunneridae</taxon>
        <taxon>Pentapetalae</taxon>
        <taxon>asterids</taxon>
        <taxon>campanulids</taxon>
        <taxon>Apiales</taxon>
        <taxon>Apiaceae</taxon>
        <taxon>Apioideae</taxon>
        <taxon>Scandiceae</taxon>
        <taxon>Daucinae</taxon>
        <taxon>Daucus</taxon>
        <taxon>Daucus sect. Daucus</taxon>
    </lineage>
</organism>
<accession>A0A165ZEM6</accession>
<evidence type="ECO:0000256" key="1">
    <source>
        <dbReference type="ARBA" id="ARBA00022618"/>
    </source>
</evidence>
<dbReference type="CDD" id="cd20544">
    <property type="entry name" value="CYCLIN_AtCycD-like_rpt2"/>
    <property type="match status" value="1"/>
</dbReference>
<dbReference type="InterPro" id="IPR006671">
    <property type="entry name" value="Cyclin_N"/>
</dbReference>
<keyword evidence="2" id="KW-0131">Cell cycle</keyword>
<dbReference type="GO" id="GO:0051301">
    <property type="term" value="P:cell division"/>
    <property type="evidence" value="ECO:0007669"/>
    <property type="project" value="UniProtKB-KW"/>
</dbReference>
<feature type="region of interest" description="Disordered" evidence="3">
    <location>
        <begin position="307"/>
        <end position="340"/>
    </location>
</feature>
<dbReference type="OMA" id="ICCHSIS"/>
<dbReference type="EMBL" id="CP093345">
    <property type="protein sequence ID" value="WOG90572.1"/>
    <property type="molecule type" value="Genomic_DNA"/>
</dbReference>
<dbReference type="SUPFAM" id="SSF47954">
    <property type="entry name" value="Cyclin-like"/>
    <property type="match status" value="2"/>
</dbReference>
<keyword evidence="5" id="KW-1185">Reference proteome</keyword>
<feature type="region of interest" description="Disordered" evidence="3">
    <location>
        <begin position="267"/>
        <end position="295"/>
    </location>
</feature>
<dbReference type="InterPro" id="IPR039361">
    <property type="entry name" value="Cyclin"/>
</dbReference>
<dbReference type="Gene3D" id="1.10.472.10">
    <property type="entry name" value="Cyclin-like"/>
    <property type="match status" value="2"/>
</dbReference>
<dbReference type="InterPro" id="IPR036915">
    <property type="entry name" value="Cyclin-like_sf"/>
</dbReference>
<protein>
    <submittedName>
        <fullName evidence="4">Uncharacterized protein</fullName>
    </submittedName>
</protein>
<dbReference type="OrthoDB" id="1743455at2759"/>
<dbReference type="PANTHER" id="PTHR10177">
    <property type="entry name" value="CYCLINS"/>
    <property type="match status" value="1"/>
</dbReference>
<reference evidence="4" key="1">
    <citation type="journal article" date="2016" name="Nat. Genet.">
        <title>A high-quality carrot genome assembly provides new insights into carotenoid accumulation and asterid genome evolution.</title>
        <authorList>
            <person name="Iorizzo M."/>
            <person name="Ellison S."/>
            <person name="Senalik D."/>
            <person name="Zeng P."/>
            <person name="Satapoomin P."/>
            <person name="Huang J."/>
            <person name="Bowman M."/>
            <person name="Iovene M."/>
            <person name="Sanseverino W."/>
            <person name="Cavagnaro P."/>
            <person name="Yildiz M."/>
            <person name="Macko-Podgorni A."/>
            <person name="Moranska E."/>
            <person name="Grzebelus E."/>
            <person name="Grzebelus D."/>
            <person name="Ashrafi H."/>
            <person name="Zheng Z."/>
            <person name="Cheng S."/>
            <person name="Spooner D."/>
            <person name="Van Deynze A."/>
            <person name="Simon P."/>
        </authorList>
    </citation>
    <scope>NUCLEOTIDE SEQUENCE</scope>
    <source>
        <tissue evidence="4">Leaf</tissue>
    </source>
</reference>
<proteinExistence type="predicted"/>
<feature type="region of interest" description="Disordered" evidence="3">
    <location>
        <begin position="416"/>
        <end position="442"/>
    </location>
</feature>
<evidence type="ECO:0000256" key="2">
    <source>
        <dbReference type="ARBA" id="ARBA00023306"/>
    </source>
</evidence>
<dbReference type="Pfam" id="PF00134">
    <property type="entry name" value="Cyclin_N"/>
    <property type="match status" value="1"/>
</dbReference>
<evidence type="ECO:0000313" key="4">
    <source>
        <dbReference type="EMBL" id="WOG90572.1"/>
    </source>
</evidence>
<evidence type="ECO:0000256" key="3">
    <source>
        <dbReference type="SAM" id="MobiDB-lite"/>
    </source>
</evidence>
<gene>
    <name evidence="4" type="ORF">DCAR_0309816</name>
</gene>
<evidence type="ECO:0000313" key="5">
    <source>
        <dbReference type="Proteomes" id="UP000077755"/>
    </source>
</evidence>
<sequence>MESDWRRRVNTPEEYLETERLLLRARESEFIMTPEYTKNIKARFYRELALDYYQTVHDPRTMDAVVLYVAINFFDRVISQLQEPPKILLDKQDNFNLFLICCHSISWKLRDNNFDIYSFLTARKYKFGVTGVMKMETAILEALDWKTKQTLPFHFVPLFLHYLTLPRGFTSVPVHKIIIWTQADIGFTKFRPSAVAASAILCALAKLFRDDSNDFATVILSRYPRHDDTIRGELAECREMMQRTFGNKMNNLVYDSVETSLNLALGASTMPPESSKESLEEGSQRQRKKTVTEEASEGIIGIETVSEQSSSAGDGRGIPVKRSHRPGKEPIDEESSEGFCRPVQVPKDEIEELQDDVVDDRLMNFELGWDDQNPCSPGPGNGMCSLCDALAWCWPIPIYWLRHSWEWLINLRQQQGGTPTRQAAQRPGRLLHEDSESSPEPSYRILDFFRRNANAT</sequence>
<dbReference type="AlphaFoldDB" id="A0A165ZEM6"/>
<keyword evidence="1" id="KW-0132">Cell division</keyword>